<dbReference type="STRING" id="1120976.SAMN03080606_02351"/>
<dbReference type="InterPro" id="IPR038062">
    <property type="entry name" value="ScdA-like_N_sf"/>
</dbReference>
<dbReference type="RefSeq" id="WP_091543521.1">
    <property type="nucleotide sequence ID" value="NZ_FMUS01000014.1"/>
</dbReference>
<gene>
    <name evidence="2" type="ORF">SAMN03080606_02351</name>
</gene>
<proteinExistence type="predicted"/>
<reference evidence="2 3" key="1">
    <citation type="submission" date="2016-10" db="EMBL/GenBank/DDBJ databases">
        <authorList>
            <person name="de Groot N.N."/>
        </authorList>
    </citation>
    <scope>NUCLEOTIDE SEQUENCE [LARGE SCALE GENOMIC DNA]</scope>
    <source>
        <strain evidence="2 3">DSM 18978</strain>
    </source>
</reference>
<protein>
    <recommendedName>
        <fullName evidence="1">DUF1858 domain-containing protein</fullName>
    </recommendedName>
</protein>
<dbReference type="SUPFAM" id="SSF140683">
    <property type="entry name" value="SP0561-like"/>
    <property type="match status" value="1"/>
</dbReference>
<accession>A0A1G5ICS6</accession>
<dbReference type="InterPro" id="IPR015077">
    <property type="entry name" value="DUF1858"/>
</dbReference>
<dbReference type="Pfam" id="PF08984">
    <property type="entry name" value="DUF1858"/>
    <property type="match status" value="1"/>
</dbReference>
<evidence type="ECO:0000259" key="1">
    <source>
        <dbReference type="Pfam" id="PF08984"/>
    </source>
</evidence>
<evidence type="ECO:0000313" key="2">
    <source>
        <dbReference type="EMBL" id="SCY73956.1"/>
    </source>
</evidence>
<dbReference type="AlphaFoldDB" id="A0A1G5ICS6"/>
<dbReference type="OrthoDB" id="9769774at2"/>
<sequence length="72" mass="8244">MKQIDLNKNVFELTEEYPEIIEIMVSEGFKDIKNPVVRKTAGRLMTIPEGCKMKGINLKNVLNALENANFNF</sequence>
<keyword evidence="3" id="KW-1185">Reference proteome</keyword>
<organism evidence="2 3">
    <name type="scientific">Alkaliphilus peptidifermentans DSM 18978</name>
    <dbReference type="NCBI Taxonomy" id="1120976"/>
    <lineage>
        <taxon>Bacteria</taxon>
        <taxon>Bacillati</taxon>
        <taxon>Bacillota</taxon>
        <taxon>Clostridia</taxon>
        <taxon>Peptostreptococcales</taxon>
        <taxon>Natronincolaceae</taxon>
        <taxon>Alkaliphilus</taxon>
    </lineage>
</organism>
<evidence type="ECO:0000313" key="3">
    <source>
        <dbReference type="Proteomes" id="UP000198636"/>
    </source>
</evidence>
<dbReference type="Gene3D" id="1.10.3910.10">
    <property type="entry name" value="SP0561-like"/>
    <property type="match status" value="1"/>
</dbReference>
<dbReference type="EMBL" id="FMUS01000014">
    <property type="protein sequence ID" value="SCY73956.1"/>
    <property type="molecule type" value="Genomic_DNA"/>
</dbReference>
<feature type="domain" description="DUF1858" evidence="1">
    <location>
        <begin position="4"/>
        <end position="60"/>
    </location>
</feature>
<dbReference type="Proteomes" id="UP000198636">
    <property type="component" value="Unassembled WGS sequence"/>
</dbReference>
<name>A0A1G5ICS6_9FIRM</name>